<dbReference type="RefSeq" id="WP_013889775.1">
    <property type="nucleotide sequence ID" value="NC_015674.1"/>
</dbReference>
<dbReference type="InterPro" id="IPR038365">
    <property type="entry name" value="EcoRII_C_sf"/>
</dbReference>
<feature type="domain" description="BsaWI restriction endonuclease type 2" evidence="1">
    <location>
        <begin position="111"/>
        <end position="184"/>
    </location>
</feature>
<evidence type="ECO:0000259" key="1">
    <source>
        <dbReference type="Pfam" id="PF18643"/>
    </source>
</evidence>
<dbReference type="Pfam" id="PF18643">
    <property type="entry name" value="RE_BsaWI"/>
    <property type="match status" value="1"/>
</dbReference>
<reference evidence="2 3" key="1">
    <citation type="journal article" date="2011" name="J. Bacteriol.">
        <title>Genome sequence of Helicobacter bizzozeronii strain CIII-1, an isolate from human gastric mucosa.</title>
        <authorList>
            <person name="Schott T."/>
            <person name="Rossi M."/>
            <person name="Hanninen M.L."/>
        </authorList>
    </citation>
    <scope>NUCLEOTIDE SEQUENCE [LARGE SCALE GENOMIC DNA]</scope>
    <source>
        <strain evidence="2 3">CIII-1</strain>
    </source>
</reference>
<evidence type="ECO:0000313" key="2">
    <source>
        <dbReference type="EMBL" id="CCB79279.1"/>
    </source>
</evidence>
<dbReference type="Gene3D" id="3.40.91.80">
    <property type="match status" value="1"/>
</dbReference>
<dbReference type="AlphaFoldDB" id="F8KRA5"/>
<dbReference type="STRING" id="1002804.HBZC1_02930"/>
<name>F8KRA5_HELBC</name>
<organism evidence="2 3">
    <name type="scientific">Helicobacter bizzozeronii (strain CIII-1)</name>
    <dbReference type="NCBI Taxonomy" id="1002804"/>
    <lineage>
        <taxon>Bacteria</taxon>
        <taxon>Pseudomonadati</taxon>
        <taxon>Campylobacterota</taxon>
        <taxon>Epsilonproteobacteria</taxon>
        <taxon>Campylobacterales</taxon>
        <taxon>Helicobacteraceae</taxon>
        <taxon>Helicobacter</taxon>
    </lineage>
</organism>
<proteinExistence type="predicted"/>
<dbReference type="eggNOG" id="ENOG5031KXF">
    <property type="taxonomic scope" value="Bacteria"/>
</dbReference>
<dbReference type="InterPro" id="IPR041551">
    <property type="entry name" value="RE_BsaWI"/>
</dbReference>
<protein>
    <recommendedName>
        <fullName evidence="1">BsaWI restriction endonuclease type 2 domain-containing protein</fullName>
    </recommendedName>
</protein>
<gene>
    <name evidence="2" type="ordered locus">HBZC1_02930</name>
</gene>
<keyword evidence="3" id="KW-1185">Reference proteome</keyword>
<evidence type="ECO:0000313" key="3">
    <source>
        <dbReference type="Proteomes" id="UP000008387"/>
    </source>
</evidence>
<dbReference type="EMBL" id="FR871757">
    <property type="protein sequence ID" value="CCB79279.1"/>
    <property type="molecule type" value="Genomic_DNA"/>
</dbReference>
<dbReference type="KEGG" id="hbi:HBZC1_02930"/>
<sequence length="249" mass="28990">MLNKNEVKTLKEIESKYYLQPVLELINKDIDSTGITWFGIFDRLYHYMIESRSAVNALIEKRVSNKEIKDANQARKSIAGNAFSSLIIYTFLKNKIEGAIAPHIFISAKSKQVPHFKELFQIKIGEETQKPDVDLVVYSLDSALKLKNCLILSLKTSLRERAAQTYKWKLLMEIANSDSKLKEKYDIVYKPPIMPLVCFATINFYNEIDRPQQRGMFKFFDCAFIGKPIYDRDFIKPLSYLMTYIKEQL</sequence>
<dbReference type="HOGENOM" id="CLU_993256_0_0_7"/>
<accession>F8KRA5</accession>
<dbReference type="Proteomes" id="UP000008387">
    <property type="component" value="Chromosome"/>
</dbReference>